<dbReference type="GeneID" id="20228026"/>
<feature type="compositionally biased region" description="Pro residues" evidence="1">
    <location>
        <begin position="438"/>
        <end position="465"/>
    </location>
</feature>
<dbReference type="AlphaFoldDB" id="F0Y239"/>
<gene>
    <name evidence="3" type="ORF">AURANDRAFT_70993</name>
</gene>
<feature type="region of interest" description="Disordered" evidence="1">
    <location>
        <begin position="433"/>
        <end position="467"/>
    </location>
</feature>
<dbReference type="Proteomes" id="UP000002729">
    <property type="component" value="Unassembled WGS sequence"/>
</dbReference>
<evidence type="ECO:0000313" key="3">
    <source>
        <dbReference type="EMBL" id="EGB10633.1"/>
    </source>
</evidence>
<dbReference type="RefSeq" id="XP_009034236.1">
    <property type="nucleotide sequence ID" value="XM_009035988.1"/>
</dbReference>
<dbReference type="EMBL" id="GL833123">
    <property type="protein sequence ID" value="EGB10633.1"/>
    <property type="molecule type" value="Genomic_DNA"/>
</dbReference>
<name>F0Y239_AURAN</name>
<evidence type="ECO:0000256" key="1">
    <source>
        <dbReference type="SAM" id="MobiDB-lite"/>
    </source>
</evidence>
<evidence type="ECO:0000313" key="4">
    <source>
        <dbReference type="Proteomes" id="UP000002729"/>
    </source>
</evidence>
<dbReference type="InParanoid" id="F0Y239"/>
<reference evidence="3 4" key="1">
    <citation type="journal article" date="2011" name="Proc. Natl. Acad. Sci. U.S.A.">
        <title>Niche of harmful alga Aureococcus anophagefferens revealed through ecogenomics.</title>
        <authorList>
            <person name="Gobler C.J."/>
            <person name="Berry D.L."/>
            <person name="Dyhrman S.T."/>
            <person name="Wilhelm S.W."/>
            <person name="Salamov A."/>
            <person name="Lobanov A.V."/>
            <person name="Zhang Y."/>
            <person name="Collier J.L."/>
            <person name="Wurch L.L."/>
            <person name="Kustka A.B."/>
            <person name="Dill B.D."/>
            <person name="Shah M."/>
            <person name="VerBerkmoes N.C."/>
            <person name="Kuo A."/>
            <person name="Terry A."/>
            <person name="Pangilinan J."/>
            <person name="Lindquist E.A."/>
            <person name="Lucas S."/>
            <person name="Paulsen I.T."/>
            <person name="Hattenrath-Lehmann T.K."/>
            <person name="Talmage S.C."/>
            <person name="Walker E.A."/>
            <person name="Koch F."/>
            <person name="Burson A.M."/>
            <person name="Marcoval M.A."/>
            <person name="Tang Y.Z."/>
            <person name="Lecleir G.R."/>
            <person name="Coyne K.J."/>
            <person name="Berg G.M."/>
            <person name="Bertrand E.M."/>
            <person name="Saito M.A."/>
            <person name="Gladyshev V.N."/>
            <person name="Grigoriev I.V."/>
        </authorList>
    </citation>
    <scope>NUCLEOTIDE SEQUENCE [LARGE SCALE GENOMIC DNA]</scope>
    <source>
        <strain evidence="4">CCMP 1984</strain>
    </source>
</reference>
<feature type="chain" id="PRO_5003261279" description="EF-hand domain-containing protein" evidence="2">
    <location>
        <begin position="22"/>
        <end position="571"/>
    </location>
</feature>
<organism evidence="4">
    <name type="scientific">Aureococcus anophagefferens</name>
    <name type="common">Harmful bloom alga</name>
    <dbReference type="NCBI Taxonomy" id="44056"/>
    <lineage>
        <taxon>Eukaryota</taxon>
        <taxon>Sar</taxon>
        <taxon>Stramenopiles</taxon>
        <taxon>Ochrophyta</taxon>
        <taxon>Pelagophyceae</taxon>
        <taxon>Pelagomonadales</taxon>
        <taxon>Pelagomonadaceae</taxon>
        <taxon>Aureococcus</taxon>
    </lineage>
</organism>
<proteinExistence type="predicted"/>
<sequence>MCCALLVACTSSLALTPAMLALAPAQTKNTLRFEQMCQRFASHPASTLARVDGERKRLLCRAASSALADDRVVGAVAILYEDLAPVRIAGDLIFKKLESAVDKAAARAPPPAGHDGGAIPAPDGPALEAAIVAALAGWPDDVAAATARRLAGDAARTHAALAGGRRAFDAVDIAGRGALDADALERLGTAVRSFGQCADLCRIQIFNSTSIRIDFDLTELENSQVWSGPPKPAVEFGTGADCTCEKRGSCASVTSLMEEVEAEDGLVFSDFMLGYLEKFPDSRLLGDRNDALVDELLGASADAAAAPRPAPASDAGRKFEAMVDEVRAWAAAEGTLERADEVNPRLAIVLEGCFAGVENDEVTAAFRVVFEDYVAFRLAGRLIFKLMKKLVGAAPEEAPAAVADAAPAAAAAAAEEAADAVAEDAPAVAAADAAVASVPPPPDATVASAPPPPDAAAAFAPPPPDALLAETRKTGVGRPLFDKATADAADAALDEAVPDDALDEAFPAAPTSAFEQDVDEEDYVVDEHREDDAPSFPLRLSLPRRPRFPRRLWRSVKSRIRRVLARLRRQS</sequence>
<evidence type="ECO:0000256" key="2">
    <source>
        <dbReference type="SAM" id="SignalP"/>
    </source>
</evidence>
<dbReference type="OrthoDB" id="44177at2759"/>
<protein>
    <recommendedName>
        <fullName evidence="5">EF-hand domain-containing protein</fullName>
    </recommendedName>
</protein>
<accession>F0Y239</accession>
<keyword evidence="2" id="KW-0732">Signal</keyword>
<keyword evidence="4" id="KW-1185">Reference proteome</keyword>
<evidence type="ECO:0008006" key="5">
    <source>
        <dbReference type="Google" id="ProtNLM"/>
    </source>
</evidence>
<dbReference type="KEGG" id="aaf:AURANDRAFT_70993"/>
<feature type="signal peptide" evidence="2">
    <location>
        <begin position="1"/>
        <end position="21"/>
    </location>
</feature>